<evidence type="ECO:0000259" key="1">
    <source>
        <dbReference type="Pfam" id="PF13358"/>
    </source>
</evidence>
<protein>
    <recommendedName>
        <fullName evidence="1">Tc1-like transposase DDE domain-containing protein</fullName>
    </recommendedName>
</protein>
<dbReference type="AlphaFoldDB" id="H6QPM1"/>
<organism evidence="2 3">
    <name type="scientific">Puccinia graminis f. sp. tritici (strain CRL 75-36-700-3 / race SCCL)</name>
    <name type="common">Black stem rust fungus</name>
    <dbReference type="NCBI Taxonomy" id="418459"/>
    <lineage>
        <taxon>Eukaryota</taxon>
        <taxon>Fungi</taxon>
        <taxon>Dikarya</taxon>
        <taxon>Basidiomycota</taxon>
        <taxon>Pucciniomycotina</taxon>
        <taxon>Pucciniomycetes</taxon>
        <taxon>Pucciniales</taxon>
        <taxon>Pucciniaceae</taxon>
        <taxon>Puccinia</taxon>
    </lineage>
</organism>
<dbReference type="InterPro" id="IPR038717">
    <property type="entry name" value="Tc1-like_DDE_dom"/>
</dbReference>
<reference evidence="3" key="1">
    <citation type="journal article" date="2011" name="Proc. Natl. Acad. Sci. U.S.A.">
        <title>Obligate biotrophy features unraveled by the genomic analysis of rust fungi.</title>
        <authorList>
            <person name="Duplessis S."/>
            <person name="Cuomo C.A."/>
            <person name="Lin Y.-C."/>
            <person name="Aerts A."/>
            <person name="Tisserant E."/>
            <person name="Veneault-Fourrey C."/>
            <person name="Joly D.L."/>
            <person name="Hacquard S."/>
            <person name="Amselem J."/>
            <person name="Cantarel B.L."/>
            <person name="Chiu R."/>
            <person name="Coutinho P.M."/>
            <person name="Feau N."/>
            <person name="Field M."/>
            <person name="Frey P."/>
            <person name="Gelhaye E."/>
            <person name="Goldberg J."/>
            <person name="Grabherr M.G."/>
            <person name="Kodira C.D."/>
            <person name="Kohler A."/>
            <person name="Kuees U."/>
            <person name="Lindquist E.A."/>
            <person name="Lucas S.M."/>
            <person name="Mago R."/>
            <person name="Mauceli E."/>
            <person name="Morin E."/>
            <person name="Murat C."/>
            <person name="Pangilinan J.L."/>
            <person name="Park R."/>
            <person name="Pearson M."/>
            <person name="Quesneville H."/>
            <person name="Rouhier N."/>
            <person name="Sakthikumar S."/>
            <person name="Salamov A.A."/>
            <person name="Schmutz J."/>
            <person name="Selles B."/>
            <person name="Shapiro H."/>
            <person name="Tanguay P."/>
            <person name="Tuskan G.A."/>
            <person name="Henrissat B."/>
            <person name="Van de Peer Y."/>
            <person name="Rouze P."/>
            <person name="Ellis J.G."/>
            <person name="Dodds P.N."/>
            <person name="Schein J.E."/>
            <person name="Zhong S."/>
            <person name="Hamelin R.C."/>
            <person name="Grigoriev I.V."/>
            <person name="Szabo L.J."/>
            <person name="Martin F."/>
        </authorList>
    </citation>
    <scope>NUCLEOTIDE SEQUENCE [LARGE SCALE GENOMIC DNA]</scope>
    <source>
        <strain evidence="3">CRL 75-36-700-3 / race SCCL</strain>
    </source>
</reference>
<dbReference type="eggNOG" id="ENOG502S808">
    <property type="taxonomic scope" value="Eukaryota"/>
</dbReference>
<dbReference type="PANTHER" id="PTHR46564">
    <property type="entry name" value="TRANSPOSASE"/>
    <property type="match status" value="1"/>
</dbReference>
<dbReference type="HOGENOM" id="CLU_056788_1_0_1"/>
<dbReference type="SUPFAM" id="SSF46689">
    <property type="entry name" value="Homeodomain-like"/>
    <property type="match status" value="1"/>
</dbReference>
<dbReference type="VEuPathDB" id="FungiDB:PGTG_20820"/>
<sequence length="360" mass="40324">MVACDAIAGVCLITASTASVPFTTHTSFQLTQSASPHSSATGIQIPDLSHQITGSMRYSATFKFIVVKAALDGFSLVEINERHGSTVMVCDPNTYQVRGRPLALSNEERTYLRELIAENPAVYLDEIQTRLLEEHGTHILLQTISNELHQRLRLSRKSIRRVHPSQNINRRMEYILMIAHHNPSTLVFTDECGICLDGIVRTRGWAPVGERTARIPTSRATHRFNVVPAIGLNGLVAVLVQEENMYWFDFEYYLENILLPMMHPFPGPQSVLVLDNSSIHHGGRINAIIEARGCLLIYLPTYSPDLNPIEKGFSVLKANLRRYGEMLGGADDREEIEAFAHIVFTPQLVRSLFRGSGYLD</sequence>
<accession>H6QPM1</accession>
<name>H6QPM1_PUCGT</name>
<proteinExistence type="predicted"/>
<dbReference type="InterPro" id="IPR009057">
    <property type="entry name" value="Homeodomain-like_sf"/>
</dbReference>
<dbReference type="EMBL" id="DS178266">
    <property type="protein sequence ID" value="EHS64123.1"/>
    <property type="molecule type" value="Genomic_DNA"/>
</dbReference>
<dbReference type="RefSeq" id="XP_003890532.1">
    <property type="nucleotide sequence ID" value="XM_003890483.1"/>
</dbReference>
<dbReference type="NCBIfam" id="NF033545">
    <property type="entry name" value="transpos_IS630"/>
    <property type="match status" value="1"/>
</dbReference>
<gene>
    <name evidence="2" type="ORF">PGTG_20820</name>
</gene>
<dbReference type="Gene3D" id="3.30.420.10">
    <property type="entry name" value="Ribonuclease H-like superfamily/Ribonuclease H"/>
    <property type="match status" value="1"/>
</dbReference>
<dbReference type="InParanoid" id="H6QPM1"/>
<dbReference type="OrthoDB" id="3264182at2759"/>
<dbReference type="InterPro" id="IPR047655">
    <property type="entry name" value="Transpos_IS630-like"/>
</dbReference>
<dbReference type="GeneID" id="13542944"/>
<dbReference type="InterPro" id="IPR036397">
    <property type="entry name" value="RNaseH_sf"/>
</dbReference>
<evidence type="ECO:0000313" key="2">
    <source>
        <dbReference type="EMBL" id="EHS64123.1"/>
    </source>
</evidence>
<dbReference type="KEGG" id="pgr:PGTG_20820"/>
<feature type="domain" description="Tc1-like transposase DDE" evidence="1">
    <location>
        <begin position="186"/>
        <end position="322"/>
    </location>
</feature>
<dbReference type="Proteomes" id="UP000008783">
    <property type="component" value="Unassembled WGS sequence"/>
</dbReference>
<dbReference type="GO" id="GO:0003676">
    <property type="term" value="F:nucleic acid binding"/>
    <property type="evidence" value="ECO:0007669"/>
    <property type="project" value="InterPro"/>
</dbReference>
<dbReference type="PANTHER" id="PTHR46564:SF1">
    <property type="entry name" value="TRANSPOSASE"/>
    <property type="match status" value="1"/>
</dbReference>
<dbReference type="Pfam" id="PF13358">
    <property type="entry name" value="DDE_3"/>
    <property type="match status" value="1"/>
</dbReference>
<keyword evidence="3" id="KW-1185">Reference proteome</keyword>
<evidence type="ECO:0000313" key="3">
    <source>
        <dbReference type="Proteomes" id="UP000008783"/>
    </source>
</evidence>